<evidence type="ECO:0000313" key="1">
    <source>
        <dbReference type="EMBL" id="RKM97409.1"/>
    </source>
</evidence>
<name>A0A3R7EWD4_9ACTN</name>
<accession>A0A3R7EWD4</accession>
<reference evidence="1 2" key="1">
    <citation type="journal article" date="2014" name="Genome Announc.">
        <title>Draft Genome Sequence of Streptomyces fradiae ATCC 19609, a Strain Highly Sensitive to Antibiotics.</title>
        <authorList>
            <person name="Bekker O.B."/>
            <person name="Klimina K.M."/>
            <person name="Vatlin A.A."/>
            <person name="Zakharevich N.V."/>
            <person name="Kasianov A.S."/>
            <person name="Danilenko V.N."/>
        </authorList>
    </citation>
    <scope>NUCLEOTIDE SEQUENCE [LARGE SCALE GENOMIC DNA]</scope>
    <source>
        <strain evidence="1 2">ATCC 19609</strain>
    </source>
</reference>
<dbReference type="EMBL" id="JNAD02000003">
    <property type="protein sequence ID" value="RKM97409.1"/>
    <property type="molecule type" value="Genomic_DNA"/>
</dbReference>
<dbReference type="Proteomes" id="UP000028058">
    <property type="component" value="Unassembled WGS sequence"/>
</dbReference>
<sequence length="61" mass="6581">MPLAKSGRTVEDMMFLRKITDPLARAVAKKTGIPTAKVNRAINTGLPIAAAALAKRRGKRH</sequence>
<organism evidence="1 2">
    <name type="scientific">Streptomyces xinghaiensis</name>
    <dbReference type="NCBI Taxonomy" id="1038928"/>
    <lineage>
        <taxon>Bacteria</taxon>
        <taxon>Bacillati</taxon>
        <taxon>Actinomycetota</taxon>
        <taxon>Actinomycetes</taxon>
        <taxon>Kitasatosporales</taxon>
        <taxon>Streptomycetaceae</taxon>
        <taxon>Streptomyces</taxon>
    </lineage>
</organism>
<dbReference type="AlphaFoldDB" id="A0A3R7EWD4"/>
<evidence type="ECO:0000313" key="2">
    <source>
        <dbReference type="Proteomes" id="UP000028058"/>
    </source>
</evidence>
<proteinExistence type="predicted"/>
<gene>
    <name evidence="1" type="ORF">SFRA_009390</name>
</gene>
<keyword evidence="2" id="KW-1185">Reference proteome</keyword>
<protein>
    <submittedName>
        <fullName evidence="1">Uncharacterized protein</fullName>
    </submittedName>
</protein>
<comment type="caution">
    <text evidence="1">The sequence shown here is derived from an EMBL/GenBank/DDBJ whole genome shotgun (WGS) entry which is preliminary data.</text>
</comment>